<dbReference type="PANTHER" id="PTHR10030:SF37">
    <property type="entry name" value="ALPHA-L-FUCOSIDASE-RELATED"/>
    <property type="match status" value="1"/>
</dbReference>
<feature type="domain" description="F5/8 type C" evidence="6">
    <location>
        <begin position="305"/>
        <end position="381"/>
    </location>
</feature>
<keyword evidence="4" id="KW-0378">Hydrolase</keyword>
<keyword evidence="9" id="KW-1185">Reference proteome</keyword>
<dbReference type="SUPFAM" id="SSF51445">
    <property type="entry name" value="(Trans)glycosidases"/>
    <property type="match status" value="1"/>
</dbReference>
<dbReference type="InterPro" id="IPR008979">
    <property type="entry name" value="Galactose-bd-like_sf"/>
</dbReference>
<name>A0A941IXU1_9BACT</name>
<evidence type="ECO:0000313" key="9">
    <source>
        <dbReference type="Proteomes" id="UP000679220"/>
    </source>
</evidence>
<sequence>MEQTMFICLDPCTWEGIEQGDHSYPIEKMNPSKLDVNQWLDAAEAFGAKMVLFVAKHSSGFCWWNTETTDYGIRNTAYKNGKGDVLKELSDACWERGIKLGIYVYPGDLTWGAYLGGAGRTKDPAKQEGYNKVLRQQWEEVLSRYGEATEIWFDGNCIIPIDDIKEKYAPNAIVFGSSMANIRWVGNERGYAPYPAWNTVKKEDGGTGSATAAHSDPNGDMWMPLEVNTTLKDHYWFWSPENEKHLKSLDQLLECYYKSVGRGGLFLLNSAPDTSGLIPAADMRLYQQLGDEIRRRFSQSIKETSGKGEVVELELNKVTEIDHVITMEDIAFGERVRKYTIEGTKDGNNWFEIVKGISVGHKRIDKFKPVKVRKIRFHASEHAAPPVIKKLAVYMVGDKKDYDRLKSDKDDFGNSWEAGQSKEYIDLVEVGKVSGFVETTNERQFTVDLSKIIDRPGQYELFVAKKVNGTTNKPSEAALMLEGVETPGFCKIDRVFGRMELNITAHPTMKDNSIKVIFNLADKAQDEIVFLRKVVFN</sequence>
<comment type="similarity">
    <text evidence="1">Belongs to the glycosyl hydrolase 29 family.</text>
</comment>
<dbReference type="Pfam" id="PF00754">
    <property type="entry name" value="F5_F8_type_C"/>
    <property type="match status" value="1"/>
</dbReference>
<dbReference type="GO" id="GO:0005764">
    <property type="term" value="C:lysosome"/>
    <property type="evidence" value="ECO:0007669"/>
    <property type="project" value="TreeGrafter"/>
</dbReference>
<organism evidence="8 9">
    <name type="scientific">Carboxylicivirga sediminis</name>
    <dbReference type="NCBI Taxonomy" id="2006564"/>
    <lineage>
        <taxon>Bacteria</taxon>
        <taxon>Pseudomonadati</taxon>
        <taxon>Bacteroidota</taxon>
        <taxon>Bacteroidia</taxon>
        <taxon>Marinilabiliales</taxon>
        <taxon>Marinilabiliaceae</taxon>
        <taxon>Carboxylicivirga</taxon>
    </lineage>
</organism>
<feature type="domain" description="Glycoside hydrolase family 29 N-terminal" evidence="7">
    <location>
        <begin position="26"/>
        <end position="291"/>
    </location>
</feature>
<dbReference type="Proteomes" id="UP000679220">
    <property type="component" value="Unassembled WGS sequence"/>
</dbReference>
<accession>A0A941IXU1</accession>
<evidence type="ECO:0000256" key="5">
    <source>
        <dbReference type="ARBA" id="ARBA00023295"/>
    </source>
</evidence>
<gene>
    <name evidence="8" type="ORF">KDU71_09850</name>
</gene>
<evidence type="ECO:0000256" key="4">
    <source>
        <dbReference type="ARBA" id="ARBA00022801"/>
    </source>
</evidence>
<proteinExistence type="inferred from homology"/>
<dbReference type="Gene3D" id="2.60.120.260">
    <property type="entry name" value="Galactose-binding domain-like"/>
    <property type="match status" value="1"/>
</dbReference>
<dbReference type="InterPro" id="IPR000421">
    <property type="entry name" value="FA58C"/>
</dbReference>
<dbReference type="GO" id="GO:0016139">
    <property type="term" value="P:glycoside catabolic process"/>
    <property type="evidence" value="ECO:0007669"/>
    <property type="project" value="TreeGrafter"/>
</dbReference>
<dbReference type="InterPro" id="IPR000933">
    <property type="entry name" value="Glyco_hydro_29"/>
</dbReference>
<evidence type="ECO:0000259" key="7">
    <source>
        <dbReference type="Pfam" id="PF01120"/>
    </source>
</evidence>
<dbReference type="SUPFAM" id="SSF49785">
    <property type="entry name" value="Galactose-binding domain-like"/>
    <property type="match status" value="1"/>
</dbReference>
<evidence type="ECO:0000256" key="1">
    <source>
        <dbReference type="ARBA" id="ARBA00007951"/>
    </source>
</evidence>
<protein>
    <recommendedName>
        <fullName evidence="2">alpha-L-fucosidase</fullName>
        <ecNumber evidence="2">3.2.1.51</ecNumber>
    </recommendedName>
</protein>
<dbReference type="InterPro" id="IPR057739">
    <property type="entry name" value="Glyco_hydro_29_N"/>
</dbReference>
<evidence type="ECO:0000256" key="3">
    <source>
        <dbReference type="ARBA" id="ARBA00022729"/>
    </source>
</evidence>
<evidence type="ECO:0000313" key="8">
    <source>
        <dbReference type="EMBL" id="MBR8535858.1"/>
    </source>
</evidence>
<reference evidence="8" key="2">
    <citation type="submission" date="2021-04" db="EMBL/GenBank/DDBJ databases">
        <authorList>
            <person name="Zhang T."/>
            <person name="Zhang Y."/>
            <person name="Lu D."/>
            <person name="Zuo D."/>
            <person name="Du Z."/>
        </authorList>
    </citation>
    <scope>NUCLEOTIDE SEQUENCE</scope>
    <source>
        <strain evidence="8">JR1</strain>
    </source>
</reference>
<evidence type="ECO:0000256" key="2">
    <source>
        <dbReference type="ARBA" id="ARBA00012662"/>
    </source>
</evidence>
<dbReference type="EC" id="3.2.1.51" evidence="2"/>
<evidence type="ECO:0000259" key="6">
    <source>
        <dbReference type="Pfam" id="PF00754"/>
    </source>
</evidence>
<reference evidence="8" key="1">
    <citation type="journal article" date="2018" name="Int. J. Syst. Evol. Microbiol.">
        <title>Carboxylicivirga sediminis sp. nov., isolated from coastal sediment.</title>
        <authorList>
            <person name="Wang F.Q."/>
            <person name="Ren L.H."/>
            <person name="Zou R.J."/>
            <person name="Sun Y.Z."/>
            <person name="Liu X.J."/>
            <person name="Jiang F."/>
            <person name="Liu L.J."/>
        </authorList>
    </citation>
    <scope>NUCLEOTIDE SEQUENCE</scope>
    <source>
        <strain evidence="8">JR1</strain>
    </source>
</reference>
<keyword evidence="3" id="KW-0732">Signal</keyword>
<dbReference type="Pfam" id="PF01120">
    <property type="entry name" value="Alpha_L_fucos"/>
    <property type="match status" value="1"/>
</dbReference>
<dbReference type="InterPro" id="IPR017853">
    <property type="entry name" value="GH"/>
</dbReference>
<dbReference type="Gene3D" id="3.20.20.80">
    <property type="entry name" value="Glycosidases"/>
    <property type="match status" value="1"/>
</dbReference>
<comment type="caution">
    <text evidence="8">The sequence shown here is derived from an EMBL/GenBank/DDBJ whole genome shotgun (WGS) entry which is preliminary data.</text>
</comment>
<dbReference type="GO" id="GO:0004560">
    <property type="term" value="F:alpha-L-fucosidase activity"/>
    <property type="evidence" value="ECO:0007669"/>
    <property type="project" value="InterPro"/>
</dbReference>
<dbReference type="SMART" id="SM00812">
    <property type="entry name" value="Alpha_L_fucos"/>
    <property type="match status" value="1"/>
</dbReference>
<dbReference type="PANTHER" id="PTHR10030">
    <property type="entry name" value="ALPHA-L-FUCOSIDASE"/>
    <property type="match status" value="1"/>
</dbReference>
<keyword evidence="5" id="KW-0326">Glycosidase</keyword>
<dbReference type="AlphaFoldDB" id="A0A941IXU1"/>
<dbReference type="EMBL" id="JAGTAR010000013">
    <property type="protein sequence ID" value="MBR8535858.1"/>
    <property type="molecule type" value="Genomic_DNA"/>
</dbReference>
<dbReference type="GO" id="GO:0006004">
    <property type="term" value="P:fucose metabolic process"/>
    <property type="evidence" value="ECO:0007669"/>
    <property type="project" value="TreeGrafter"/>
</dbReference>